<feature type="domain" description="HAMP" evidence="8">
    <location>
        <begin position="335"/>
        <end position="388"/>
    </location>
</feature>
<keyword evidence="6" id="KW-1133">Transmembrane helix</keyword>
<name>A0A3N6MVA4_NATCH</name>
<comment type="similarity">
    <text evidence="2">Belongs to the methyl-accepting chemotaxis (MCP) protein family.</text>
</comment>
<dbReference type="Proteomes" id="UP000281431">
    <property type="component" value="Unassembled WGS sequence"/>
</dbReference>
<dbReference type="GO" id="GO:0007165">
    <property type="term" value="P:signal transduction"/>
    <property type="evidence" value="ECO:0007669"/>
    <property type="project" value="UniProtKB-KW"/>
</dbReference>
<dbReference type="InterPro" id="IPR003660">
    <property type="entry name" value="HAMP_dom"/>
</dbReference>
<dbReference type="SMART" id="SM00283">
    <property type="entry name" value="MA"/>
    <property type="match status" value="1"/>
</dbReference>
<feature type="coiled-coil region" evidence="4">
    <location>
        <begin position="496"/>
        <end position="551"/>
    </location>
</feature>
<protein>
    <submittedName>
        <fullName evidence="9">Methyl-accepting chemotaxis protein</fullName>
    </submittedName>
</protein>
<feature type="domain" description="HAMP" evidence="8">
    <location>
        <begin position="455"/>
        <end position="508"/>
    </location>
</feature>
<evidence type="ECO:0000259" key="7">
    <source>
        <dbReference type="PROSITE" id="PS50111"/>
    </source>
</evidence>
<feature type="region of interest" description="Disordered" evidence="5">
    <location>
        <begin position="760"/>
        <end position="783"/>
    </location>
</feature>
<evidence type="ECO:0000256" key="4">
    <source>
        <dbReference type="SAM" id="Coils"/>
    </source>
</evidence>
<feature type="coiled-coil region" evidence="4">
    <location>
        <begin position="415"/>
        <end position="467"/>
    </location>
</feature>
<keyword evidence="6" id="KW-0472">Membrane</keyword>
<keyword evidence="4" id="KW-0175">Coiled coil</keyword>
<evidence type="ECO:0000256" key="1">
    <source>
        <dbReference type="ARBA" id="ARBA00023224"/>
    </source>
</evidence>
<dbReference type="CDD" id="cd06225">
    <property type="entry name" value="HAMP"/>
    <property type="match status" value="1"/>
</dbReference>
<comment type="caution">
    <text evidence="9">The sequence shown here is derived from an EMBL/GenBank/DDBJ whole genome shotgun (WGS) entry which is preliminary data.</text>
</comment>
<feature type="compositionally biased region" description="Acidic residues" evidence="5">
    <location>
        <begin position="761"/>
        <end position="771"/>
    </location>
</feature>
<dbReference type="Gene3D" id="1.10.287.950">
    <property type="entry name" value="Methyl-accepting chemotaxis protein"/>
    <property type="match status" value="1"/>
</dbReference>
<dbReference type="CDD" id="cd11386">
    <property type="entry name" value="MCP_signal"/>
    <property type="match status" value="1"/>
</dbReference>
<gene>
    <name evidence="9" type="ORF">EA472_06130</name>
</gene>
<proteinExistence type="inferred from homology"/>
<keyword evidence="6" id="KW-0812">Transmembrane</keyword>
<reference evidence="9 10" key="1">
    <citation type="submission" date="2018-10" db="EMBL/GenBank/DDBJ databases">
        <title>Natrarchaeobius chitinivorans gen. nov., sp. nov., and Natrarchaeobius haloalkaliphilus sp. nov., alkaliphilic, chitin-utilizing haloarchaea from hypersaline alkaline lakes.</title>
        <authorList>
            <person name="Sorokin D.Y."/>
            <person name="Elcheninov A.G."/>
            <person name="Kostrikina N.A."/>
            <person name="Bale N.J."/>
            <person name="Sinninghe Damste J.S."/>
            <person name="Khijniak T.V."/>
            <person name="Kublanov I.V."/>
            <person name="Toshchakov S.V."/>
        </authorList>
    </citation>
    <scope>NUCLEOTIDE SEQUENCE [LARGE SCALE GENOMIC DNA]</scope>
    <source>
        <strain evidence="9 10">AArcht7</strain>
    </source>
</reference>
<evidence type="ECO:0000313" key="10">
    <source>
        <dbReference type="Proteomes" id="UP000281431"/>
    </source>
</evidence>
<dbReference type="SUPFAM" id="SSF158472">
    <property type="entry name" value="HAMP domain-like"/>
    <property type="match status" value="1"/>
</dbReference>
<dbReference type="Pfam" id="PF00672">
    <property type="entry name" value="HAMP"/>
    <property type="match status" value="1"/>
</dbReference>
<dbReference type="Gene3D" id="6.10.340.10">
    <property type="match status" value="1"/>
</dbReference>
<dbReference type="InterPro" id="IPR004089">
    <property type="entry name" value="MCPsignal_dom"/>
</dbReference>
<organism evidence="9 10">
    <name type="scientific">Natrarchaeobius chitinivorans</name>
    <dbReference type="NCBI Taxonomy" id="1679083"/>
    <lineage>
        <taxon>Archaea</taxon>
        <taxon>Methanobacteriati</taxon>
        <taxon>Methanobacteriota</taxon>
        <taxon>Stenosarchaea group</taxon>
        <taxon>Halobacteria</taxon>
        <taxon>Halobacteriales</taxon>
        <taxon>Natrialbaceae</taxon>
        <taxon>Natrarchaeobius</taxon>
    </lineage>
</organism>
<dbReference type="EMBL" id="REFZ01000003">
    <property type="protein sequence ID" value="RQH01881.1"/>
    <property type="molecule type" value="Genomic_DNA"/>
</dbReference>
<dbReference type="SMART" id="SM00304">
    <property type="entry name" value="HAMP"/>
    <property type="match status" value="2"/>
</dbReference>
<dbReference type="PROSITE" id="PS50885">
    <property type="entry name" value="HAMP"/>
    <property type="match status" value="2"/>
</dbReference>
<evidence type="ECO:0000313" key="9">
    <source>
        <dbReference type="EMBL" id="RQH01881.1"/>
    </source>
</evidence>
<feature type="coiled-coil region" evidence="4">
    <location>
        <begin position="591"/>
        <end position="625"/>
    </location>
</feature>
<feature type="compositionally biased region" description="Low complexity" evidence="5">
    <location>
        <begin position="772"/>
        <end position="783"/>
    </location>
</feature>
<dbReference type="PANTHER" id="PTHR32089">
    <property type="entry name" value="METHYL-ACCEPTING CHEMOTAXIS PROTEIN MCPB"/>
    <property type="match status" value="1"/>
</dbReference>
<dbReference type="PANTHER" id="PTHR32089:SF112">
    <property type="entry name" value="LYSOZYME-LIKE PROTEIN-RELATED"/>
    <property type="match status" value="1"/>
</dbReference>
<dbReference type="Pfam" id="PF00015">
    <property type="entry name" value="MCPsignal"/>
    <property type="match status" value="1"/>
</dbReference>
<evidence type="ECO:0000256" key="6">
    <source>
        <dbReference type="SAM" id="Phobius"/>
    </source>
</evidence>
<dbReference type="GO" id="GO:0016020">
    <property type="term" value="C:membrane"/>
    <property type="evidence" value="ECO:0007669"/>
    <property type="project" value="InterPro"/>
</dbReference>
<sequence>MTSKLDSIRKAISVPDPVKKAVSVPDAVRNVVSVPDAIRKSYLRQFATVVLVVIAIIAVTGFVLQGMAADNLTSQADAEVERTATTQADELQSWIERTEHTTLMISDYEAFEGDDPDEIRSLLYQRLNELPGEYAAIHYVNTDTGEIEETTDQASAGDDVSDHGYTWRDNHGETHATIPVGDTSGVVMSDVSDVGGTAQLAFAAPVDGSHAIVLVSNVNERALNFDAAFEGSEVQVVNEDGVVQIDRQADVIGTSVSETEQRAVERGLGGHVGILPAENDVLLGYTPVEGTNWALLVHTPESAAYGVNSDITQLLVILVAISLGGFVFVGATIGRSTANSLDRLTDDARALSDGELDVEIETSDRIDEVGRLQDAFIDIRSYLETIGAQADAIARQDFDDEALEREVPGVIGEGLNTMQADLQAFIDDLESSQRQAERAREEAEEAKTEAEQLAEQLEREADEIGDTMAAAADGDFSRRLGTAFDSEAMNEIADSFDQMAAELEATILDIQQLAEEVDAVSQDVSTSIEEVDQASEEVSRSGEQIAAATAEQTERFREVLGEMSDLSATVEEIASTSNEVASVSDRAADRADDASDVATDALDEMERLDDRAESITDQVETLDDEIGEIGEIVDMIDEIADQTNLLALNASIEAAAAGEEGDGFAVVANEVKSLAEETADATREVNDLVTGVQSSADDAVEEIREMREDVSSGVDSVEEGLEAIDEIADRITDANQGMQSINEATDEQAGSSQQVVTMLDDATDSSEETNAEAENVAAAAEEQTASVSQIADRIQSLSEQSQRLRDEMDQFEVDGGGEAVHFESSVDD</sequence>
<dbReference type="OrthoDB" id="8523at2157"/>
<evidence type="ECO:0000256" key="5">
    <source>
        <dbReference type="SAM" id="MobiDB-lite"/>
    </source>
</evidence>
<evidence type="ECO:0000259" key="8">
    <source>
        <dbReference type="PROSITE" id="PS50885"/>
    </source>
</evidence>
<dbReference type="SUPFAM" id="SSF58104">
    <property type="entry name" value="Methyl-accepting chemotaxis protein (MCP) signaling domain"/>
    <property type="match status" value="1"/>
</dbReference>
<accession>A0A3N6MVA4</accession>
<dbReference type="PROSITE" id="PS50111">
    <property type="entry name" value="CHEMOTAXIS_TRANSDUC_2"/>
    <property type="match status" value="1"/>
</dbReference>
<feature type="domain" description="Methyl-accepting transducer" evidence="7">
    <location>
        <begin position="527"/>
        <end position="763"/>
    </location>
</feature>
<keyword evidence="10" id="KW-1185">Reference proteome</keyword>
<evidence type="ECO:0000256" key="2">
    <source>
        <dbReference type="ARBA" id="ARBA00029447"/>
    </source>
</evidence>
<keyword evidence="1 3" id="KW-0807">Transducer</keyword>
<evidence type="ECO:0000256" key="3">
    <source>
        <dbReference type="PROSITE-ProRule" id="PRU00284"/>
    </source>
</evidence>
<dbReference type="AlphaFoldDB" id="A0A3N6MVA4"/>
<feature type="transmembrane region" description="Helical" evidence="6">
    <location>
        <begin position="46"/>
        <end position="64"/>
    </location>
</feature>